<dbReference type="InterPro" id="IPR000639">
    <property type="entry name" value="Epox_hydrolase-like"/>
</dbReference>
<dbReference type="PRINTS" id="PR00412">
    <property type="entry name" value="EPOXHYDRLASE"/>
</dbReference>
<accession>A0ABY8VZN4</accession>
<dbReference type="Gene3D" id="3.40.50.1820">
    <property type="entry name" value="alpha/beta hydrolase"/>
    <property type="match status" value="1"/>
</dbReference>
<dbReference type="PANTHER" id="PTHR43798">
    <property type="entry name" value="MONOACYLGLYCEROL LIPASE"/>
    <property type="match status" value="1"/>
</dbReference>
<evidence type="ECO:0000259" key="1">
    <source>
        <dbReference type="Pfam" id="PF00561"/>
    </source>
</evidence>
<sequence length="291" mass="33192">MNTTITEQFLAQPLQFAQVDRAQIAYRKFGDGPALLLLHGFPLSSLSYRHLVPHLARHFTCYDPDTPGLGASEWHSNFDFHFPSQALTIRQFVDTLGVRSYTVLGQDSGGTLARLLCLSDPERVERLILLNTEMPGHRPQLIPLYTALARIPGSTELLRPLTRWRPFLVSRATFGDVFADRKLLDDDFFRCVVEPLVMNRRRREGVRRYLLGFDWNVVDNFRITHRELSAPVHMIWGADDPFFPVDLAREMAEQFSPAAELTVIPDAKLLVHEEHPGQVASAVLQFSQCRE</sequence>
<feature type="domain" description="AB hydrolase-1" evidence="1">
    <location>
        <begin position="33"/>
        <end position="134"/>
    </location>
</feature>
<reference evidence="2 3" key="1">
    <citation type="journal article" date="2023" name="Microbiol. Resour. Announc.">
        <title>Complete Genome Sequence of Mycobacterium wuenschmanii, a novel Nontuberculous Mycobacterium Isolated from a captive population of Amazon Milk Frogs.</title>
        <authorList>
            <person name="Hicks J."/>
            <person name="Zeineldin M."/>
            <person name="Ward H."/>
            <person name="Wuenschmann A."/>
            <person name="Camp P."/>
            <person name="Farrell D."/>
            <person name="Lehman K."/>
            <person name="Thacker T."/>
            <person name="Cuthbert E."/>
        </authorList>
    </citation>
    <scope>NUCLEOTIDE SEQUENCE [LARGE SCALE GENOMIC DNA]</scope>
    <source>
        <strain evidence="2 3">Wuenschmanii</strain>
    </source>
</reference>
<dbReference type="InterPro" id="IPR029058">
    <property type="entry name" value="AB_hydrolase_fold"/>
</dbReference>
<dbReference type="PRINTS" id="PR00111">
    <property type="entry name" value="ABHYDROLASE"/>
</dbReference>
<dbReference type="GO" id="GO:0016787">
    <property type="term" value="F:hydrolase activity"/>
    <property type="evidence" value="ECO:0007669"/>
    <property type="project" value="UniProtKB-KW"/>
</dbReference>
<dbReference type="RefSeq" id="WP_285189667.1">
    <property type="nucleotide sequence ID" value="NZ_CP126981.1"/>
</dbReference>
<dbReference type="InterPro" id="IPR000073">
    <property type="entry name" value="AB_hydrolase_1"/>
</dbReference>
<dbReference type="Pfam" id="PF00561">
    <property type="entry name" value="Abhydrolase_1"/>
    <property type="match status" value="1"/>
</dbReference>
<dbReference type="InterPro" id="IPR050266">
    <property type="entry name" value="AB_hydrolase_sf"/>
</dbReference>
<dbReference type="SUPFAM" id="SSF53474">
    <property type="entry name" value="alpha/beta-Hydrolases"/>
    <property type="match status" value="1"/>
</dbReference>
<evidence type="ECO:0000313" key="3">
    <source>
        <dbReference type="Proteomes" id="UP001236585"/>
    </source>
</evidence>
<proteinExistence type="predicted"/>
<dbReference type="EMBL" id="CP126981">
    <property type="protein sequence ID" value="WIM89090.1"/>
    <property type="molecule type" value="Genomic_DNA"/>
</dbReference>
<dbReference type="PANTHER" id="PTHR43798:SF33">
    <property type="entry name" value="HYDROLASE, PUTATIVE (AFU_ORTHOLOGUE AFUA_2G14860)-RELATED"/>
    <property type="match status" value="1"/>
</dbReference>
<dbReference type="Proteomes" id="UP001236585">
    <property type="component" value="Chromosome"/>
</dbReference>
<protein>
    <submittedName>
        <fullName evidence="2">Alpha/beta hydrolase</fullName>
    </submittedName>
</protein>
<keyword evidence="2" id="KW-0378">Hydrolase</keyword>
<gene>
    <name evidence="2" type="ORF">PT015_06390</name>
</gene>
<evidence type="ECO:0000313" key="2">
    <source>
        <dbReference type="EMBL" id="WIM89090.1"/>
    </source>
</evidence>
<name>A0ABY8VZN4_9MYCO</name>
<keyword evidence="3" id="KW-1185">Reference proteome</keyword>
<organism evidence="2 3">
    <name type="scientific">Candidatus Mycobacterium wuenschmannii</name>
    <dbReference type="NCBI Taxonomy" id="3027808"/>
    <lineage>
        <taxon>Bacteria</taxon>
        <taxon>Bacillati</taxon>
        <taxon>Actinomycetota</taxon>
        <taxon>Actinomycetes</taxon>
        <taxon>Mycobacteriales</taxon>
        <taxon>Mycobacteriaceae</taxon>
        <taxon>Mycobacterium</taxon>
    </lineage>
</organism>